<dbReference type="InterPro" id="IPR027417">
    <property type="entry name" value="P-loop_NTPase"/>
</dbReference>
<evidence type="ECO:0000256" key="1">
    <source>
        <dbReference type="ARBA" id="ARBA00000851"/>
    </source>
</evidence>
<dbReference type="CDD" id="cd18800">
    <property type="entry name" value="SF2_C_EcoR124I-like"/>
    <property type="match status" value="1"/>
</dbReference>
<evidence type="ECO:0000256" key="6">
    <source>
        <dbReference type="ARBA" id="ARBA00022747"/>
    </source>
</evidence>
<evidence type="ECO:0000256" key="10">
    <source>
        <dbReference type="ARBA" id="ARBA00023125"/>
    </source>
</evidence>
<dbReference type="PROSITE" id="PS51192">
    <property type="entry name" value="HELICASE_ATP_BIND_1"/>
    <property type="match status" value="1"/>
</dbReference>
<dbReference type="CDD" id="cd22332">
    <property type="entry name" value="HsdR_N"/>
    <property type="match status" value="1"/>
</dbReference>
<dbReference type="InterPro" id="IPR021810">
    <property type="entry name" value="T1RH-like_C"/>
</dbReference>
<evidence type="ECO:0000256" key="2">
    <source>
        <dbReference type="ARBA" id="ARBA00008598"/>
    </source>
</evidence>
<evidence type="ECO:0000256" key="9">
    <source>
        <dbReference type="ARBA" id="ARBA00022840"/>
    </source>
</evidence>
<dbReference type="GO" id="GO:0120545">
    <property type="term" value="F:nucleic acid conformation isomerase activity"/>
    <property type="evidence" value="ECO:0007669"/>
    <property type="project" value="UniProtKB-ARBA"/>
</dbReference>
<dbReference type="PANTHER" id="PTHR30195">
    <property type="entry name" value="TYPE I SITE-SPECIFIC DEOXYRIBONUCLEASE PROTEIN SUBUNIT M AND R"/>
    <property type="match status" value="1"/>
</dbReference>
<dbReference type="Pfam" id="PF22679">
    <property type="entry name" value="T1R_D3-like"/>
    <property type="match status" value="1"/>
</dbReference>
<keyword evidence="5" id="KW-0547">Nucleotide-binding</keyword>
<sequence>MPAFIPESEVEEAALEILSELGYDYLYGPDIAPETEGAERKDLGTVILPRRLRAAVDRLNPGVPAGAREEAVKKVLRAESQDLVHNNRAFHSMLVNGVDVEYQGQDGETVYDKVWLFDFAEPAKNVFLAVNQFTVIEDGNKRRPDIILFVNGLPLVVIELKRPDEDTRFEDDEIIWDAYKQLQTYKREIPGLFRYNAFLLISDGQDAMAGTITSNREWFVPWKTIDGKKIADFKIPPMEVLLRGMCKPEILLDLIRHFIVFEDDHGKVIKKLARYHQYHAVNRAVEKTKLACMPEGDRKCGVVWHTQGSGKSLSMVFYAGKLALELDNPTIVVLTDRNDLDGQLFDNFARCSEILRQQPVQAETRAHLRELLSVASGGIVFTTIQKFSPEDEEDKFPILSERRNIIVIADEAHRSQYGFDAKFREREVEGEKVAEISYGFAKHMRDALPNASFIGFTGTPIELNDRSTPAVFGDYIDIYDIEQSVNDGVTVRIFYESRLSKLDLVKEARETLDADFSQITRDWDLYEAEKLKSRWSRLEAVIGSKDNLKKLAADIVSHFEKRLEDAMDGKGMIICMTRQMCVDLYNEIIALRPEWHDDDDLRGQIKVIMTGSAADDEPLQPHIRNKGRRMKIRDRMQDPNDPLKLVIVCDMWLTGFDAPCLHTMYFLKWLQGHNLMQAIARVNRVFRDKPGGLIVDYVGLLYDLKYAMANYTRNGGRGNPADYKDQAVALMLEKYEIVRDLFYGFDYMRIFSASPKEKLGIVREGADFILSLGRTEDERAQEKKRLIQHVTELSKAFALSVPDPEAEKIRDELAYFQAVKAILVKLERRPAKSKYEMNSAIKELVSKSIATEEIIDVFDAVGINKPEISILSEEFLAEVRDLPQKNLAYEVLKKLLYDEIKTRSRRNLIQGKSFAEMLEQAINKYKSRGIDTLQVIEELLALAKKISDADKRGEGLGLSDEEIAFYDALADNESALEILGNETLRLMASELVRIIRQNAGVDWTLRKNIQAKIKVSVKRLLKKYGYPPDKQKLATENILKQAELLCRDAGFSAA</sequence>
<comment type="catalytic activity">
    <reaction evidence="1">
        <text>Endonucleolytic cleavage of DNA to give random double-stranded fragments with terminal 5'-phosphates, ATP is simultaneously hydrolyzed.</text>
        <dbReference type="EC" id="3.1.21.3"/>
    </reaction>
</comment>
<evidence type="ECO:0000256" key="5">
    <source>
        <dbReference type="ARBA" id="ARBA00022741"/>
    </source>
</evidence>
<dbReference type="SUPFAM" id="SSF52540">
    <property type="entry name" value="P-loop containing nucleoside triphosphate hydrolases"/>
    <property type="match status" value="2"/>
</dbReference>
<evidence type="ECO:0000313" key="14">
    <source>
        <dbReference type="Proteomes" id="UP000053087"/>
    </source>
</evidence>
<evidence type="ECO:0000313" key="13">
    <source>
        <dbReference type="EMBL" id="NLK31414.1"/>
    </source>
</evidence>
<dbReference type="GO" id="GO:0009035">
    <property type="term" value="F:type I site-specific deoxyribonuclease activity"/>
    <property type="evidence" value="ECO:0007669"/>
    <property type="project" value="UniProtKB-EC"/>
</dbReference>
<evidence type="ECO:0000256" key="3">
    <source>
        <dbReference type="ARBA" id="ARBA00012654"/>
    </source>
</evidence>
<keyword evidence="10" id="KW-0238">DNA-binding</keyword>
<organism evidence="12 14">
    <name type="scientific">Methanosarcina flavescens</name>
    <dbReference type="NCBI Taxonomy" id="1715806"/>
    <lineage>
        <taxon>Archaea</taxon>
        <taxon>Methanobacteriati</taxon>
        <taxon>Methanobacteriota</taxon>
        <taxon>Stenosarchaea group</taxon>
        <taxon>Methanomicrobia</taxon>
        <taxon>Methanosarcinales</taxon>
        <taxon>Methanosarcinaceae</taxon>
        <taxon>Methanosarcina</taxon>
    </lineage>
</organism>
<keyword evidence="9" id="KW-0067">ATP-binding</keyword>
<dbReference type="InterPro" id="IPR055180">
    <property type="entry name" value="HsdR_RecA-like_helicase_dom_2"/>
</dbReference>
<dbReference type="SMART" id="SM00487">
    <property type="entry name" value="DEXDc"/>
    <property type="match status" value="1"/>
</dbReference>
<reference evidence="12 14" key="1">
    <citation type="journal article" date="2016" name="Int. J. Syst. Evol. Microbiol.">
        <title>Methanosarcina flavescens sp. nov., a methanogenic archaeon isolated from a full-scale anaerobic digester.</title>
        <authorList>
            <person name="Kern T."/>
            <person name="Fischer M.A."/>
            <person name="Deppenmeier U."/>
            <person name="Schmitz R.A."/>
            <person name="Rother M."/>
        </authorList>
    </citation>
    <scope>NUCLEOTIDE SEQUENCE [LARGE SCALE GENOMIC DNA]</scope>
    <source>
        <strain evidence="12 14">E03.2</strain>
    </source>
</reference>
<dbReference type="EC" id="3.1.21.3" evidence="3"/>
<dbReference type="AlphaFoldDB" id="A0A660HTR6"/>
<reference evidence="12" key="2">
    <citation type="submission" date="2018-10" db="EMBL/GenBank/DDBJ databases">
        <authorList>
            <person name="Fischer M.A."/>
            <person name="Kern T."/>
            <person name="Deppenmeier U."/>
            <person name="Schmitz R.A."/>
            <person name="Rother M."/>
        </authorList>
    </citation>
    <scope>NUCLEOTIDE SEQUENCE</scope>
    <source>
        <strain evidence="12">E03.2</strain>
    </source>
</reference>
<evidence type="ECO:0000256" key="7">
    <source>
        <dbReference type="ARBA" id="ARBA00022759"/>
    </source>
</evidence>
<keyword evidence="4" id="KW-0540">Nuclease</keyword>
<evidence type="ECO:0000256" key="8">
    <source>
        <dbReference type="ARBA" id="ARBA00022801"/>
    </source>
</evidence>
<dbReference type="InterPro" id="IPR014001">
    <property type="entry name" value="Helicase_ATP-bd"/>
</dbReference>
<dbReference type="Proteomes" id="UP000053087">
    <property type="component" value="Chromosome"/>
</dbReference>
<keyword evidence="14" id="KW-1185">Reference proteome</keyword>
<dbReference type="CDD" id="cd18030">
    <property type="entry name" value="DEXHc_RE_I_HsdR"/>
    <property type="match status" value="1"/>
</dbReference>
<dbReference type="InterPro" id="IPR051268">
    <property type="entry name" value="Type-I_R_enzyme_R_subunit"/>
</dbReference>
<dbReference type="Gene3D" id="3.40.50.300">
    <property type="entry name" value="P-loop containing nucleotide triphosphate hydrolases"/>
    <property type="match status" value="3"/>
</dbReference>
<dbReference type="Pfam" id="PF04313">
    <property type="entry name" value="HSDR_N"/>
    <property type="match status" value="1"/>
</dbReference>
<dbReference type="InterPro" id="IPR007409">
    <property type="entry name" value="Restrct_endonuc_type1_HsdR_N"/>
</dbReference>
<dbReference type="Pfam" id="PF11867">
    <property type="entry name" value="T1RH-like_C"/>
    <property type="match status" value="1"/>
</dbReference>
<dbReference type="GO" id="GO:0003677">
    <property type="term" value="F:DNA binding"/>
    <property type="evidence" value="ECO:0007669"/>
    <property type="project" value="UniProtKB-KW"/>
</dbReference>
<feature type="domain" description="Helicase ATP-binding" evidence="11">
    <location>
        <begin position="292"/>
        <end position="478"/>
    </location>
</feature>
<dbReference type="NCBIfam" id="TIGR00348">
    <property type="entry name" value="hsdR"/>
    <property type="match status" value="1"/>
</dbReference>
<dbReference type="GO" id="GO:0005524">
    <property type="term" value="F:ATP binding"/>
    <property type="evidence" value="ECO:0007669"/>
    <property type="project" value="UniProtKB-KW"/>
</dbReference>
<dbReference type="KEGG" id="mfz:AOB57_011215"/>
<gene>
    <name evidence="12" type="ORF">AOB57_011215</name>
    <name evidence="13" type="ORF">GX302_00820</name>
</gene>
<evidence type="ECO:0000313" key="12">
    <source>
        <dbReference type="EMBL" id="AYK15684.1"/>
    </source>
</evidence>
<proteinExistence type="inferred from homology"/>
<keyword evidence="6" id="KW-0680">Restriction system</keyword>
<evidence type="ECO:0000256" key="4">
    <source>
        <dbReference type="ARBA" id="ARBA00022722"/>
    </source>
</evidence>
<keyword evidence="7 12" id="KW-0255">Endonuclease</keyword>
<dbReference type="Pfam" id="PF18766">
    <property type="entry name" value="SWI2_SNF2"/>
    <property type="match status" value="1"/>
</dbReference>
<evidence type="ECO:0000259" key="11">
    <source>
        <dbReference type="PROSITE" id="PS51192"/>
    </source>
</evidence>
<dbReference type="EMBL" id="JAAYQL010000005">
    <property type="protein sequence ID" value="NLK31414.1"/>
    <property type="molecule type" value="Genomic_DNA"/>
</dbReference>
<dbReference type="InterPro" id="IPR040980">
    <property type="entry name" value="SWI2_SNF2"/>
</dbReference>
<dbReference type="REBASE" id="275277">
    <property type="entry name" value="MflE032ORF11195P"/>
</dbReference>
<dbReference type="EMBL" id="CP032683">
    <property type="protein sequence ID" value="AYK15684.1"/>
    <property type="molecule type" value="Genomic_DNA"/>
</dbReference>
<reference evidence="13 15" key="3">
    <citation type="journal article" date="2020" name="Biotechnol. Biofuels">
        <title>New insights from the biogas microbiome by comprehensive genome-resolved metagenomics of nearly 1600 species originating from multiple anaerobic digesters.</title>
        <authorList>
            <person name="Campanaro S."/>
            <person name="Treu L."/>
            <person name="Rodriguez-R L.M."/>
            <person name="Kovalovszki A."/>
            <person name="Ziels R.M."/>
            <person name="Maus I."/>
            <person name="Zhu X."/>
            <person name="Kougias P.G."/>
            <person name="Basile A."/>
            <person name="Luo G."/>
            <person name="Schluter A."/>
            <person name="Konstantinidis K.T."/>
            <person name="Angelidaki I."/>
        </authorList>
    </citation>
    <scope>NUCLEOTIDE SEQUENCE [LARGE SCALE GENOMIC DNA]</scope>
    <source>
        <strain evidence="13">AS22ysBPME_46</strain>
    </source>
</reference>
<keyword evidence="8" id="KW-0378">Hydrolase</keyword>
<name>A0A660HTR6_9EURY</name>
<dbReference type="OrthoDB" id="11429at2157"/>
<comment type="similarity">
    <text evidence="2">Belongs to the HsdR family.</text>
</comment>
<accession>A0A660HTR6</accession>
<dbReference type="InterPro" id="IPR004473">
    <property type="entry name" value="Restrct_endonuc_typeI_HsdR"/>
</dbReference>
<evidence type="ECO:0000313" key="15">
    <source>
        <dbReference type="Proteomes" id="UP000585579"/>
    </source>
</evidence>
<dbReference type="Proteomes" id="UP000585579">
    <property type="component" value="Unassembled WGS sequence"/>
</dbReference>
<dbReference type="GO" id="GO:0009307">
    <property type="term" value="P:DNA restriction-modification system"/>
    <property type="evidence" value="ECO:0007669"/>
    <property type="project" value="UniProtKB-KW"/>
</dbReference>
<dbReference type="PANTHER" id="PTHR30195:SF15">
    <property type="entry name" value="TYPE I RESTRICTION ENZYME HINDI ENDONUCLEASE SUBUNIT"/>
    <property type="match status" value="1"/>
</dbReference>
<protein>
    <recommendedName>
        <fullName evidence="3">type I site-specific deoxyribonuclease</fullName>
        <ecNumber evidence="3">3.1.21.3</ecNumber>
    </recommendedName>
</protein>
<dbReference type="Gene3D" id="3.90.1570.50">
    <property type="match status" value="1"/>
</dbReference>